<evidence type="ECO:0000313" key="3">
    <source>
        <dbReference type="Proteomes" id="UP000597762"/>
    </source>
</evidence>
<name>A0A812BJM0_ACAPH</name>
<reference evidence="2" key="1">
    <citation type="submission" date="2021-01" db="EMBL/GenBank/DDBJ databases">
        <authorList>
            <person name="Li R."/>
            <person name="Bekaert M."/>
        </authorList>
    </citation>
    <scope>NUCLEOTIDE SEQUENCE</scope>
    <source>
        <strain evidence="2">Farmed</strain>
    </source>
</reference>
<protein>
    <submittedName>
        <fullName evidence="2">Uncharacterized protein</fullName>
    </submittedName>
</protein>
<evidence type="ECO:0000313" key="2">
    <source>
        <dbReference type="EMBL" id="CAE1230760.1"/>
    </source>
</evidence>
<keyword evidence="1" id="KW-0812">Transmembrane</keyword>
<comment type="caution">
    <text evidence="2">The sequence shown here is derived from an EMBL/GenBank/DDBJ whole genome shotgun (WGS) entry which is preliminary data.</text>
</comment>
<keyword evidence="1" id="KW-1133">Transmembrane helix</keyword>
<sequence length="208" mass="23431">MYSLLSIFPQFIDSRCNSCSCPSCLHFSHPYSNTVDVFLSYVPPASIFLSSLFCVILFLNVPNLEIADITPVYVLPCHPHYLLLHFLLILDNSHSSSIDCLCLCPPPPPFSYPYSNNISHSSILSKSMTIDVILSLSLYSQFFPNLETVDVIPVYVPCLHFLLILILMSFSTSLFLNRQTVDNSRLCPPAPFSHPYSNVILTFNFPNL</sequence>
<feature type="transmembrane region" description="Helical" evidence="1">
    <location>
        <begin position="38"/>
        <end position="59"/>
    </location>
</feature>
<keyword evidence="3" id="KW-1185">Reference proteome</keyword>
<gene>
    <name evidence="2" type="ORF">SPHA_17878</name>
</gene>
<evidence type="ECO:0000256" key="1">
    <source>
        <dbReference type="SAM" id="Phobius"/>
    </source>
</evidence>
<dbReference type="EMBL" id="CAHIKZ030000640">
    <property type="protein sequence ID" value="CAE1230760.1"/>
    <property type="molecule type" value="Genomic_DNA"/>
</dbReference>
<dbReference type="Proteomes" id="UP000597762">
    <property type="component" value="Unassembled WGS sequence"/>
</dbReference>
<feature type="transmembrane region" description="Helical" evidence="1">
    <location>
        <begin position="154"/>
        <end position="176"/>
    </location>
</feature>
<proteinExistence type="predicted"/>
<keyword evidence="1" id="KW-0472">Membrane</keyword>
<dbReference type="AlphaFoldDB" id="A0A812BJM0"/>
<organism evidence="2 3">
    <name type="scientific">Acanthosepion pharaonis</name>
    <name type="common">Pharaoh cuttlefish</name>
    <name type="synonym">Sepia pharaonis</name>
    <dbReference type="NCBI Taxonomy" id="158019"/>
    <lineage>
        <taxon>Eukaryota</taxon>
        <taxon>Metazoa</taxon>
        <taxon>Spiralia</taxon>
        <taxon>Lophotrochozoa</taxon>
        <taxon>Mollusca</taxon>
        <taxon>Cephalopoda</taxon>
        <taxon>Coleoidea</taxon>
        <taxon>Decapodiformes</taxon>
        <taxon>Sepiida</taxon>
        <taxon>Sepiina</taxon>
        <taxon>Sepiidae</taxon>
        <taxon>Acanthosepion</taxon>
    </lineage>
</organism>
<accession>A0A812BJM0</accession>